<keyword evidence="2" id="KW-1185">Reference proteome</keyword>
<dbReference type="SUPFAM" id="SSF47413">
    <property type="entry name" value="lambda repressor-like DNA-binding domains"/>
    <property type="match status" value="1"/>
</dbReference>
<accession>A0A2T4ZF19</accession>
<evidence type="ECO:0000313" key="1">
    <source>
        <dbReference type="EMBL" id="PTM60489.1"/>
    </source>
</evidence>
<reference evidence="1 2" key="1">
    <citation type="submission" date="2018-04" db="EMBL/GenBank/DDBJ databases">
        <title>Genomic Encyclopedia of Archaeal and Bacterial Type Strains, Phase II (KMG-II): from individual species to whole genera.</title>
        <authorList>
            <person name="Goeker M."/>
        </authorList>
    </citation>
    <scope>NUCLEOTIDE SEQUENCE [LARGE SCALE GENOMIC DNA]</scope>
    <source>
        <strain evidence="1 2">DSM 25521</strain>
    </source>
</reference>
<proteinExistence type="predicted"/>
<sequence length="125" mass="14049">MDLRPIRTDEDHRRALGEIERLWDAVPGSVEADRLDILTTLVERYEEARHPLRAADPVETIKAHMAWTGRNQADLAALLGSRARASEILSRKRTLTMDMVRKLTKVWGIPAEPLIEPYAPVAAAS</sequence>
<name>A0A2T4ZF19_9HYPH</name>
<organism evidence="1 2">
    <name type="scientific">Phreatobacter oligotrophus</name>
    <dbReference type="NCBI Taxonomy" id="1122261"/>
    <lineage>
        <taxon>Bacteria</taxon>
        <taxon>Pseudomonadati</taxon>
        <taxon>Pseudomonadota</taxon>
        <taxon>Alphaproteobacteria</taxon>
        <taxon>Hyphomicrobiales</taxon>
        <taxon>Phreatobacteraceae</taxon>
        <taxon>Phreatobacter</taxon>
    </lineage>
</organism>
<comment type="caution">
    <text evidence="1">The sequence shown here is derived from an EMBL/GenBank/DDBJ whole genome shotgun (WGS) entry which is preliminary data.</text>
</comment>
<evidence type="ECO:0000313" key="2">
    <source>
        <dbReference type="Proteomes" id="UP000241808"/>
    </source>
</evidence>
<dbReference type="GO" id="GO:0001046">
    <property type="term" value="F:core promoter sequence-specific DNA binding"/>
    <property type="evidence" value="ECO:0007669"/>
    <property type="project" value="TreeGrafter"/>
</dbReference>
<dbReference type="Gene3D" id="1.10.260.40">
    <property type="entry name" value="lambda repressor-like DNA-binding domains"/>
    <property type="match status" value="1"/>
</dbReference>
<dbReference type="AlphaFoldDB" id="A0A2T4ZF19"/>
<dbReference type="InterPro" id="IPR010982">
    <property type="entry name" value="Lambda_DNA-bd_dom_sf"/>
</dbReference>
<protein>
    <submittedName>
        <fullName evidence="1">Xre family transcriptional regulator</fullName>
    </submittedName>
</protein>
<dbReference type="OrthoDB" id="9796786at2"/>
<dbReference type="PANTHER" id="PTHR40455:SF1">
    <property type="entry name" value="ANTITOXIN HIGA"/>
    <property type="match status" value="1"/>
</dbReference>
<dbReference type="EMBL" id="PZZL01000003">
    <property type="protein sequence ID" value="PTM60489.1"/>
    <property type="molecule type" value="Genomic_DNA"/>
</dbReference>
<dbReference type="Proteomes" id="UP000241808">
    <property type="component" value="Unassembled WGS sequence"/>
</dbReference>
<dbReference type="GO" id="GO:0006355">
    <property type="term" value="P:regulation of DNA-templated transcription"/>
    <property type="evidence" value="ECO:0007669"/>
    <property type="project" value="InterPro"/>
</dbReference>
<gene>
    <name evidence="1" type="ORF">C8P69_103423</name>
</gene>
<dbReference type="RefSeq" id="WP_108176326.1">
    <property type="nucleotide sequence ID" value="NZ_PZZL01000003.1"/>
</dbReference>
<dbReference type="InterPro" id="IPR039060">
    <property type="entry name" value="Antitox_HigA"/>
</dbReference>
<dbReference type="PANTHER" id="PTHR40455">
    <property type="entry name" value="ANTITOXIN HIGA"/>
    <property type="match status" value="1"/>
</dbReference>